<protein>
    <recommendedName>
        <fullName evidence="3">SsrA-binding protein</fullName>
    </recommendedName>
    <alternativeName>
        <fullName evidence="3">Small protein B</fullName>
    </alternativeName>
</protein>
<dbReference type="NCBIfam" id="NF003843">
    <property type="entry name" value="PRK05422.1"/>
    <property type="match status" value="1"/>
</dbReference>
<sequence length="170" mass="19817">MSKANKEKKKSAEEGIDIICRNRRATYDFDILDRLECGLVLQGTEVKSLRAGHAQLDDAFARVEDGEVWLYGLEIPEYEYGNVLNHKPKRPRKLLLHRQQITRFAAKAQQEGLTLIPLRLYFKNGRAKVELALAKGKKKYDKREALRQRDAQRQIDRTLTARRHRHMPPL</sequence>
<evidence type="ECO:0000313" key="6">
    <source>
        <dbReference type="Proteomes" id="UP000542342"/>
    </source>
</evidence>
<keyword evidence="1 3" id="KW-0963">Cytoplasm</keyword>
<evidence type="ECO:0000256" key="3">
    <source>
        <dbReference type="HAMAP-Rule" id="MF_00023"/>
    </source>
</evidence>
<dbReference type="PANTHER" id="PTHR30308:SF2">
    <property type="entry name" value="SSRA-BINDING PROTEIN"/>
    <property type="match status" value="1"/>
</dbReference>
<reference evidence="5 6" key="1">
    <citation type="submission" date="2020-07" db="EMBL/GenBank/DDBJ databases">
        <title>Thermogemmata thermophila gen. nov., sp. nov., a novel moderate thermophilic planctomycete from a Kamchatka hot spring.</title>
        <authorList>
            <person name="Elcheninov A.G."/>
            <person name="Podosokorskaya O.A."/>
            <person name="Kovaleva O.L."/>
            <person name="Novikov A."/>
            <person name="Bonch-Osmolovskaya E.A."/>
            <person name="Toshchakov S.V."/>
            <person name="Kublanov I.V."/>
        </authorList>
    </citation>
    <scope>NUCLEOTIDE SEQUENCE [LARGE SCALE GENOMIC DNA]</scope>
    <source>
        <strain evidence="5 6">2918</strain>
    </source>
</reference>
<dbReference type="InterPro" id="IPR020081">
    <property type="entry name" value="SsrA-bd_prot_CS"/>
</dbReference>
<dbReference type="GO" id="GO:0070930">
    <property type="term" value="P:trans-translation-dependent protein tagging"/>
    <property type="evidence" value="ECO:0007669"/>
    <property type="project" value="TreeGrafter"/>
</dbReference>
<dbReference type="InterPro" id="IPR023620">
    <property type="entry name" value="SmpB"/>
</dbReference>
<dbReference type="EMBL" id="JACEFB010000002">
    <property type="protein sequence ID" value="MBA2225320.1"/>
    <property type="molecule type" value="Genomic_DNA"/>
</dbReference>
<name>A0A7V8VC52_9BACT</name>
<evidence type="ECO:0000313" key="5">
    <source>
        <dbReference type="EMBL" id="MBA2225320.1"/>
    </source>
</evidence>
<comment type="function">
    <text evidence="3">Required for rescue of stalled ribosomes mediated by trans-translation. Binds to transfer-messenger RNA (tmRNA), required for stable association of tmRNA with ribosomes. tmRNA and SmpB together mimic tRNA shape, replacing the anticodon stem-loop with SmpB. tmRNA is encoded by the ssrA gene; the 2 termini fold to resemble tRNA(Ala) and it encodes a 'tag peptide', a short internal open reading frame. During trans-translation Ala-aminoacylated tmRNA acts like a tRNA, entering the A-site of stalled ribosomes, displacing the stalled mRNA. The ribosome then switches to translate the ORF on the tmRNA; the nascent peptide is terminated with the 'tag peptide' encoded by the tmRNA and targeted for degradation. The ribosome is freed to recommence translation, which seems to be the essential function of trans-translation.</text>
</comment>
<dbReference type="PROSITE" id="PS01317">
    <property type="entry name" value="SSRP"/>
    <property type="match status" value="1"/>
</dbReference>
<dbReference type="GO" id="GO:0070929">
    <property type="term" value="P:trans-translation"/>
    <property type="evidence" value="ECO:0007669"/>
    <property type="project" value="UniProtKB-UniRule"/>
</dbReference>
<comment type="similarity">
    <text evidence="3">Belongs to the SmpB family.</text>
</comment>
<dbReference type="Gene3D" id="2.40.280.10">
    <property type="match status" value="1"/>
</dbReference>
<dbReference type="SUPFAM" id="SSF74982">
    <property type="entry name" value="Small protein B (SmpB)"/>
    <property type="match status" value="1"/>
</dbReference>
<feature type="compositionally biased region" description="Basic and acidic residues" evidence="4">
    <location>
        <begin position="143"/>
        <end position="156"/>
    </location>
</feature>
<organism evidence="5 6">
    <name type="scientific">Thermogemmata fonticola</name>
    <dbReference type="NCBI Taxonomy" id="2755323"/>
    <lineage>
        <taxon>Bacteria</taxon>
        <taxon>Pseudomonadati</taxon>
        <taxon>Planctomycetota</taxon>
        <taxon>Planctomycetia</taxon>
        <taxon>Gemmatales</taxon>
        <taxon>Gemmataceae</taxon>
        <taxon>Thermogemmata</taxon>
    </lineage>
</organism>
<dbReference type="CDD" id="cd09294">
    <property type="entry name" value="SmpB"/>
    <property type="match status" value="1"/>
</dbReference>
<dbReference type="AlphaFoldDB" id="A0A7V8VC52"/>
<dbReference type="GO" id="GO:0003723">
    <property type="term" value="F:RNA binding"/>
    <property type="evidence" value="ECO:0007669"/>
    <property type="project" value="UniProtKB-UniRule"/>
</dbReference>
<accession>A0A7V8VC52</accession>
<feature type="compositionally biased region" description="Basic residues" evidence="4">
    <location>
        <begin position="160"/>
        <end position="170"/>
    </location>
</feature>
<keyword evidence="2 3" id="KW-0694">RNA-binding</keyword>
<dbReference type="Proteomes" id="UP000542342">
    <property type="component" value="Unassembled WGS sequence"/>
</dbReference>
<proteinExistence type="inferred from homology"/>
<evidence type="ECO:0000256" key="1">
    <source>
        <dbReference type="ARBA" id="ARBA00022490"/>
    </source>
</evidence>
<dbReference type="HAMAP" id="MF_00023">
    <property type="entry name" value="SmpB"/>
    <property type="match status" value="1"/>
</dbReference>
<keyword evidence="6" id="KW-1185">Reference proteome</keyword>
<evidence type="ECO:0000256" key="4">
    <source>
        <dbReference type="SAM" id="MobiDB-lite"/>
    </source>
</evidence>
<evidence type="ECO:0000256" key="2">
    <source>
        <dbReference type="ARBA" id="ARBA00022884"/>
    </source>
</evidence>
<comment type="caution">
    <text evidence="5">The sequence shown here is derived from an EMBL/GenBank/DDBJ whole genome shotgun (WGS) entry which is preliminary data.</text>
</comment>
<feature type="region of interest" description="Disordered" evidence="4">
    <location>
        <begin position="143"/>
        <end position="170"/>
    </location>
</feature>
<dbReference type="RefSeq" id="WP_194536752.1">
    <property type="nucleotide sequence ID" value="NZ_JACEFB010000002.1"/>
</dbReference>
<dbReference type="Pfam" id="PF01668">
    <property type="entry name" value="SmpB"/>
    <property type="match status" value="1"/>
</dbReference>
<dbReference type="GO" id="GO:0005829">
    <property type="term" value="C:cytosol"/>
    <property type="evidence" value="ECO:0007669"/>
    <property type="project" value="TreeGrafter"/>
</dbReference>
<dbReference type="InterPro" id="IPR000037">
    <property type="entry name" value="SsrA-bd_prot"/>
</dbReference>
<dbReference type="NCBIfam" id="TIGR00086">
    <property type="entry name" value="smpB"/>
    <property type="match status" value="1"/>
</dbReference>
<dbReference type="PANTHER" id="PTHR30308">
    <property type="entry name" value="TMRNA-BINDING COMPONENT OF TRANS-TRANSLATION TAGGING COMPLEX"/>
    <property type="match status" value="1"/>
</dbReference>
<gene>
    <name evidence="3 5" type="primary">smpB</name>
    <name evidence="5" type="ORF">H0921_03985</name>
</gene>
<comment type="subcellular location">
    <subcellularLocation>
        <location evidence="3">Cytoplasm</location>
    </subcellularLocation>
    <text evidence="3">The tmRNA-SmpB complex associates with stalled 70S ribosomes.</text>
</comment>